<evidence type="ECO:0000313" key="3">
    <source>
        <dbReference type="EMBL" id="KAF7135236.1"/>
    </source>
</evidence>
<accession>A0A834LGU3</accession>
<proteinExistence type="predicted"/>
<feature type="region of interest" description="Disordered" evidence="1">
    <location>
        <begin position="39"/>
        <end position="117"/>
    </location>
</feature>
<feature type="compositionally biased region" description="Pro residues" evidence="1">
    <location>
        <begin position="97"/>
        <end position="107"/>
    </location>
</feature>
<keyword evidence="2" id="KW-0732">Signal</keyword>
<gene>
    <name evidence="3" type="ORF">RHSIM_Rhsim08G0203400</name>
</gene>
<organism evidence="3 4">
    <name type="scientific">Rhododendron simsii</name>
    <name type="common">Sims's rhododendron</name>
    <dbReference type="NCBI Taxonomy" id="118357"/>
    <lineage>
        <taxon>Eukaryota</taxon>
        <taxon>Viridiplantae</taxon>
        <taxon>Streptophyta</taxon>
        <taxon>Embryophyta</taxon>
        <taxon>Tracheophyta</taxon>
        <taxon>Spermatophyta</taxon>
        <taxon>Magnoliopsida</taxon>
        <taxon>eudicotyledons</taxon>
        <taxon>Gunneridae</taxon>
        <taxon>Pentapetalae</taxon>
        <taxon>asterids</taxon>
        <taxon>Ericales</taxon>
        <taxon>Ericaceae</taxon>
        <taxon>Ericoideae</taxon>
        <taxon>Rhodoreae</taxon>
        <taxon>Rhododendron</taxon>
    </lineage>
</organism>
<evidence type="ECO:0000313" key="4">
    <source>
        <dbReference type="Proteomes" id="UP000626092"/>
    </source>
</evidence>
<dbReference type="Proteomes" id="UP000626092">
    <property type="component" value="Unassembled WGS sequence"/>
</dbReference>
<keyword evidence="4" id="KW-1185">Reference proteome</keyword>
<dbReference type="EMBL" id="WJXA01000008">
    <property type="protein sequence ID" value="KAF7135236.1"/>
    <property type="molecule type" value="Genomic_DNA"/>
</dbReference>
<feature type="chain" id="PRO_5032904374" evidence="2">
    <location>
        <begin position="22"/>
        <end position="142"/>
    </location>
</feature>
<protein>
    <submittedName>
        <fullName evidence="3">Uncharacterized protein</fullName>
    </submittedName>
</protein>
<sequence length="142" mass="15286">MKTPMSKAFLVLLFAFLGSDARVVPEIQLDILIQFVPTVSSLPSSPPSQEITPTDDYRRHGRPQPPSPMSPSGLSPIKEVLPRPLLNAKTTTYRRPSNPPPPSPREAPPTDEVSVTMTDCVWAASTGLGLEISTPNPSLAST</sequence>
<dbReference type="AlphaFoldDB" id="A0A834LGU3"/>
<evidence type="ECO:0000256" key="1">
    <source>
        <dbReference type="SAM" id="MobiDB-lite"/>
    </source>
</evidence>
<name>A0A834LGU3_RHOSS</name>
<evidence type="ECO:0000256" key="2">
    <source>
        <dbReference type="SAM" id="SignalP"/>
    </source>
</evidence>
<reference evidence="3" key="1">
    <citation type="submission" date="2019-11" db="EMBL/GenBank/DDBJ databases">
        <authorList>
            <person name="Liu Y."/>
            <person name="Hou J."/>
            <person name="Li T.-Q."/>
            <person name="Guan C.-H."/>
            <person name="Wu X."/>
            <person name="Wu H.-Z."/>
            <person name="Ling F."/>
            <person name="Zhang R."/>
            <person name="Shi X.-G."/>
            <person name="Ren J.-P."/>
            <person name="Chen E.-F."/>
            <person name="Sun J.-M."/>
        </authorList>
    </citation>
    <scope>NUCLEOTIDE SEQUENCE</scope>
    <source>
        <strain evidence="3">Adult_tree_wgs_1</strain>
        <tissue evidence="3">Leaves</tissue>
    </source>
</reference>
<feature type="signal peptide" evidence="2">
    <location>
        <begin position="1"/>
        <end position="21"/>
    </location>
</feature>
<comment type="caution">
    <text evidence="3">The sequence shown here is derived from an EMBL/GenBank/DDBJ whole genome shotgun (WGS) entry which is preliminary data.</text>
</comment>
<dbReference type="OrthoDB" id="10428042at2759"/>